<feature type="signal peptide" evidence="1">
    <location>
        <begin position="1"/>
        <end position="33"/>
    </location>
</feature>
<evidence type="ECO:0000259" key="2">
    <source>
        <dbReference type="Pfam" id="PF13731"/>
    </source>
</evidence>
<feature type="domain" description="WxL" evidence="2">
    <location>
        <begin position="79"/>
        <end position="288"/>
    </location>
</feature>
<accession>A0AAU9DQB0</accession>
<organism evidence="3 4">
    <name type="scientific">Xylocopilactobacillus apis</name>
    <dbReference type="NCBI Taxonomy" id="2932183"/>
    <lineage>
        <taxon>Bacteria</taxon>
        <taxon>Bacillati</taxon>
        <taxon>Bacillota</taxon>
        <taxon>Bacilli</taxon>
        <taxon>Lactobacillales</taxon>
        <taxon>Lactobacillaceae</taxon>
        <taxon>Xylocopilactobacillus</taxon>
    </lineage>
</organism>
<feature type="chain" id="PRO_5043369943" description="WxL domain-containing protein" evidence="1">
    <location>
        <begin position="34"/>
        <end position="290"/>
    </location>
</feature>
<dbReference type="RefSeq" id="WP_317696269.1">
    <property type="nucleotide sequence ID" value="NZ_AP026801.1"/>
</dbReference>
<evidence type="ECO:0000256" key="1">
    <source>
        <dbReference type="SAM" id="SignalP"/>
    </source>
</evidence>
<name>A0AAU9DQB0_9LACO</name>
<dbReference type="EMBL" id="AP026801">
    <property type="protein sequence ID" value="BDR57293.1"/>
    <property type="molecule type" value="Genomic_DNA"/>
</dbReference>
<proteinExistence type="predicted"/>
<evidence type="ECO:0000313" key="4">
    <source>
        <dbReference type="Proteomes" id="UP001321804"/>
    </source>
</evidence>
<dbReference type="Proteomes" id="UP001321804">
    <property type="component" value="Chromosome"/>
</dbReference>
<dbReference type="InterPro" id="IPR027994">
    <property type="entry name" value="WxL_dom"/>
</dbReference>
<protein>
    <recommendedName>
        <fullName evidence="2">WxL domain-containing protein</fullName>
    </recommendedName>
</protein>
<dbReference type="KEGG" id="xak:KIMC2_18550"/>
<evidence type="ECO:0000313" key="3">
    <source>
        <dbReference type="EMBL" id="BDR57293.1"/>
    </source>
</evidence>
<reference evidence="3 4" key="1">
    <citation type="journal article" date="2023" name="Microbiol. Spectr.">
        <title>Symbiosis of Carpenter Bees with Uncharacterized Lactic Acid Bacteria Showing NAD Auxotrophy.</title>
        <authorList>
            <person name="Kawasaki S."/>
            <person name="Ozawa K."/>
            <person name="Mori T."/>
            <person name="Yamamoto A."/>
            <person name="Ito M."/>
            <person name="Ohkuma M."/>
            <person name="Sakamoto M."/>
            <person name="Matsutani M."/>
        </authorList>
    </citation>
    <scope>NUCLEOTIDE SEQUENCE [LARGE SCALE GENOMIC DNA]</scope>
    <source>
        <strain evidence="3 4">KimC2</strain>
    </source>
</reference>
<dbReference type="Pfam" id="PF13731">
    <property type="entry name" value="WxL"/>
    <property type="match status" value="1"/>
</dbReference>
<gene>
    <name evidence="3" type="ORF">KIMC2_18550</name>
</gene>
<keyword evidence="1" id="KW-0732">Signal</keyword>
<dbReference type="AlphaFoldDB" id="A0AAU9DQB0"/>
<sequence>MKQNLLKVGKLSAVALMAAPILSAVSGTSTVFAANAAGTGQSGVGTGRVIAADAQSVEVSNASGALTSGTSKAAIEFYAGNLSLDRVPNFDFGVHELQQAAAYDLYGTAPVLSSAYTGVATSGNASASNLGYYRMLQVTDKTAGSSGWKVTAWGEPFQQQNVVGGGTAVTMKPTDITLNTTSVDRGNLVADTSGVFHTTYSSAASDDRPDSIASSKIIFAEHVGDPQPSSTEVVWKVGNGLTAAGIAKGKGTWAADFNAADSATLNLPLDQQTTIGVFQSTLHWTLQAGV</sequence>
<keyword evidence="4" id="KW-1185">Reference proteome</keyword>